<evidence type="ECO:0000313" key="5">
    <source>
        <dbReference type="EMBL" id="KAJ6215524.1"/>
    </source>
</evidence>
<sequence>MEEGSFLFKIVLIGNAGVGKTCLVRQFTQGKFPARSGATIGVDFLLKPMVVKETKVNLQIWDTAGQERFRSITQSYYRSAHCLVLVYDISSQPSFDSLQQWSRDIEHFTGASATGTIANSTNPVLRVLVGNKCDKEREIPHSVGQHFADSNQFDLFLETSALALENVDRLFVEIATILVERKLASQNAGTSGKRNQLQSAHGDGGSGASESQGFSFKSLLSLGVGNSLGFGVGGGGGGGLGNDDTNKQRRCC</sequence>
<dbReference type="OMA" id="IDDQKIM"/>
<reference evidence="5" key="1">
    <citation type="submission" date="2022-12" db="EMBL/GenBank/DDBJ databases">
        <title>Genome assemblies of Blomia tropicalis.</title>
        <authorList>
            <person name="Cui Y."/>
        </authorList>
    </citation>
    <scope>NUCLEOTIDE SEQUENCE</scope>
    <source>
        <tissue evidence="5">Adult mites</tissue>
    </source>
</reference>
<organism evidence="5 6">
    <name type="scientific">Blomia tropicalis</name>
    <name type="common">Mite</name>
    <dbReference type="NCBI Taxonomy" id="40697"/>
    <lineage>
        <taxon>Eukaryota</taxon>
        <taxon>Metazoa</taxon>
        <taxon>Ecdysozoa</taxon>
        <taxon>Arthropoda</taxon>
        <taxon>Chelicerata</taxon>
        <taxon>Arachnida</taxon>
        <taxon>Acari</taxon>
        <taxon>Acariformes</taxon>
        <taxon>Sarcoptiformes</taxon>
        <taxon>Astigmata</taxon>
        <taxon>Glycyphagoidea</taxon>
        <taxon>Echimyopodidae</taxon>
        <taxon>Blomia</taxon>
    </lineage>
</organism>
<dbReference type="AlphaFoldDB" id="A0A9Q0LY97"/>
<evidence type="ECO:0000256" key="2">
    <source>
        <dbReference type="ARBA" id="ARBA00023134"/>
    </source>
</evidence>
<dbReference type="GO" id="GO:0005525">
    <property type="term" value="F:GTP binding"/>
    <property type="evidence" value="ECO:0007669"/>
    <property type="project" value="UniProtKB-KW"/>
</dbReference>
<proteinExistence type="predicted"/>
<feature type="region of interest" description="Disordered" evidence="4">
    <location>
        <begin position="188"/>
        <end position="209"/>
    </location>
</feature>
<dbReference type="PRINTS" id="PR00449">
    <property type="entry name" value="RASTRNSFRMNG"/>
</dbReference>
<dbReference type="InterPro" id="IPR001806">
    <property type="entry name" value="Small_GTPase"/>
</dbReference>
<dbReference type="EMBL" id="JAPWDV010000004">
    <property type="protein sequence ID" value="KAJ6215524.1"/>
    <property type="molecule type" value="Genomic_DNA"/>
</dbReference>
<evidence type="ECO:0000256" key="1">
    <source>
        <dbReference type="ARBA" id="ARBA00022741"/>
    </source>
</evidence>
<dbReference type="PROSITE" id="PS51420">
    <property type="entry name" value="RHO"/>
    <property type="match status" value="1"/>
</dbReference>
<dbReference type="SUPFAM" id="SSF52540">
    <property type="entry name" value="P-loop containing nucleoside triphosphate hydrolases"/>
    <property type="match status" value="1"/>
</dbReference>
<comment type="caution">
    <text evidence="5">The sequence shown here is derived from an EMBL/GenBank/DDBJ whole genome shotgun (WGS) entry which is preliminary data.</text>
</comment>
<gene>
    <name evidence="5" type="ORF">RDWZM_010024</name>
</gene>
<keyword evidence="3" id="KW-0449">Lipoprotein</keyword>
<keyword evidence="1" id="KW-0547">Nucleotide-binding</keyword>
<protein>
    <recommendedName>
        <fullName evidence="7">Ras-related protein Rab-30</fullName>
    </recommendedName>
</protein>
<dbReference type="SMART" id="SM00173">
    <property type="entry name" value="RAS"/>
    <property type="match status" value="1"/>
</dbReference>
<feature type="compositionally biased region" description="Polar residues" evidence="4">
    <location>
        <begin position="188"/>
        <end position="199"/>
    </location>
</feature>
<evidence type="ECO:0000256" key="3">
    <source>
        <dbReference type="ARBA" id="ARBA00023288"/>
    </source>
</evidence>
<dbReference type="Pfam" id="PF00071">
    <property type="entry name" value="Ras"/>
    <property type="match status" value="1"/>
</dbReference>
<dbReference type="InterPro" id="IPR005225">
    <property type="entry name" value="Small_GTP-bd"/>
</dbReference>
<dbReference type="Gene3D" id="3.40.50.300">
    <property type="entry name" value="P-loop containing nucleotide triphosphate hydrolases"/>
    <property type="match status" value="1"/>
</dbReference>
<dbReference type="SMART" id="SM00174">
    <property type="entry name" value="RHO"/>
    <property type="match status" value="1"/>
</dbReference>
<keyword evidence="2" id="KW-0342">GTP-binding</keyword>
<dbReference type="NCBIfam" id="TIGR00231">
    <property type="entry name" value="small_GTP"/>
    <property type="match status" value="1"/>
</dbReference>
<evidence type="ECO:0000256" key="4">
    <source>
        <dbReference type="SAM" id="MobiDB-lite"/>
    </source>
</evidence>
<name>A0A9Q0LY97_BLOTA</name>
<dbReference type="Proteomes" id="UP001142055">
    <property type="component" value="Chromosome 4"/>
</dbReference>
<dbReference type="SMART" id="SM00176">
    <property type="entry name" value="RAN"/>
    <property type="match status" value="1"/>
</dbReference>
<dbReference type="InterPro" id="IPR027417">
    <property type="entry name" value="P-loop_NTPase"/>
</dbReference>
<evidence type="ECO:0008006" key="7">
    <source>
        <dbReference type="Google" id="ProtNLM"/>
    </source>
</evidence>
<dbReference type="SMART" id="SM00175">
    <property type="entry name" value="RAB"/>
    <property type="match status" value="1"/>
</dbReference>
<evidence type="ECO:0000313" key="6">
    <source>
        <dbReference type="Proteomes" id="UP001142055"/>
    </source>
</evidence>
<dbReference type="PROSITE" id="PS51421">
    <property type="entry name" value="RAS"/>
    <property type="match status" value="1"/>
</dbReference>
<dbReference type="OrthoDB" id="9989112at2759"/>
<keyword evidence="6" id="KW-1185">Reference proteome</keyword>
<dbReference type="GO" id="GO:0003924">
    <property type="term" value="F:GTPase activity"/>
    <property type="evidence" value="ECO:0007669"/>
    <property type="project" value="InterPro"/>
</dbReference>
<accession>A0A9Q0LY97</accession>
<dbReference type="PROSITE" id="PS51419">
    <property type="entry name" value="RAB"/>
    <property type="match status" value="1"/>
</dbReference>
<dbReference type="PANTHER" id="PTHR47977">
    <property type="entry name" value="RAS-RELATED PROTEIN RAB"/>
    <property type="match status" value="1"/>
</dbReference>
<dbReference type="InterPro" id="IPR050227">
    <property type="entry name" value="Rab"/>
</dbReference>
<dbReference type="FunFam" id="3.40.50.300:FF:001129">
    <property type="entry name" value="ras-related protein Rab-44 isoform X2"/>
    <property type="match status" value="1"/>
</dbReference>